<keyword evidence="5 15" id="KW-0548">Nucleotidyltransferase</keyword>
<dbReference type="EC" id="2.7.7.7" evidence="15"/>
<dbReference type="SUPFAM" id="SSF56300">
    <property type="entry name" value="Metallo-dependent phosphatases"/>
    <property type="match status" value="1"/>
</dbReference>
<comment type="catalytic activity">
    <reaction evidence="14 15">
        <text>DNA(n) + a 2'-deoxyribonucleoside 5'-triphosphate = DNA(n+1) + diphosphate</text>
        <dbReference type="Rhea" id="RHEA:22508"/>
        <dbReference type="Rhea" id="RHEA-COMP:17339"/>
        <dbReference type="Rhea" id="RHEA-COMP:17340"/>
        <dbReference type="ChEBI" id="CHEBI:33019"/>
        <dbReference type="ChEBI" id="CHEBI:61560"/>
        <dbReference type="ChEBI" id="CHEBI:173112"/>
        <dbReference type="EC" id="2.7.7.7"/>
    </reaction>
</comment>
<dbReference type="AlphaFoldDB" id="A0A1D8S1G0"/>
<dbReference type="GO" id="GO:0042575">
    <property type="term" value="C:DNA polymerase complex"/>
    <property type="evidence" value="ECO:0007669"/>
    <property type="project" value="TreeGrafter"/>
</dbReference>
<evidence type="ECO:0000256" key="12">
    <source>
        <dbReference type="ARBA" id="ARBA00023268"/>
    </source>
</evidence>
<comment type="function">
    <text evidence="13 15">Possesses two activities: a DNA synthesis (polymerase) and an exonucleolytic activity that degrades single-stranded DNA in the 3' to 5' direction. Has a template-primer preference which is characteristic of a replicative DNA polymerase.</text>
</comment>
<dbReference type="Pfam" id="PF04042">
    <property type="entry name" value="DNA_pol_E_B"/>
    <property type="match status" value="1"/>
</dbReference>
<keyword evidence="4 15" id="KW-0808">Transferase</keyword>
<proteinExistence type="inferred from homology"/>
<evidence type="ECO:0000259" key="17">
    <source>
        <dbReference type="Pfam" id="PF04042"/>
    </source>
</evidence>
<evidence type="ECO:0000256" key="10">
    <source>
        <dbReference type="ARBA" id="ARBA00022932"/>
    </source>
</evidence>
<evidence type="ECO:0000256" key="4">
    <source>
        <dbReference type="ARBA" id="ARBA00022679"/>
    </source>
</evidence>
<keyword evidence="10 15" id="KW-0239">DNA-directed DNA polymerase</keyword>
<dbReference type="PIRSF" id="PIRSF000803">
    <property type="entry name" value="Arc_Pol2_small"/>
    <property type="match status" value="1"/>
</dbReference>
<keyword evidence="9 15" id="KW-0269">Exonuclease</keyword>
<dbReference type="Proteomes" id="UP000185608">
    <property type="component" value="Chromosome"/>
</dbReference>
<dbReference type="EMBL" id="CP016070">
    <property type="protein sequence ID" value="AOW79216.1"/>
    <property type="molecule type" value="Genomic_DNA"/>
</dbReference>
<feature type="region of interest" description="Disordered" evidence="16">
    <location>
        <begin position="62"/>
        <end position="127"/>
    </location>
</feature>
<comment type="subunit">
    <text evidence="3 15">Heterodimer of a large subunit and a small subunit.</text>
</comment>
<keyword evidence="12 15" id="KW-0511">Multifunctional enzyme</keyword>
<dbReference type="NCBIfam" id="NF003118">
    <property type="entry name" value="PRK04036.1-3"/>
    <property type="match status" value="1"/>
</dbReference>
<dbReference type="STRING" id="1873524.HSR6_0005"/>
<dbReference type="GO" id="GO:0003677">
    <property type="term" value="F:DNA binding"/>
    <property type="evidence" value="ECO:0007669"/>
    <property type="project" value="UniProtKB-UniRule"/>
</dbReference>
<evidence type="ECO:0000256" key="11">
    <source>
        <dbReference type="ARBA" id="ARBA00023125"/>
    </source>
</evidence>
<evidence type="ECO:0000256" key="8">
    <source>
        <dbReference type="ARBA" id="ARBA00022801"/>
    </source>
</evidence>
<dbReference type="GO" id="GO:0003887">
    <property type="term" value="F:DNA-directed DNA polymerase activity"/>
    <property type="evidence" value="ECO:0007669"/>
    <property type="project" value="UniProtKB-UniRule"/>
</dbReference>
<comment type="catalytic activity">
    <reaction evidence="1 15">
        <text>Exonucleolytic cleavage in the 3'- to 5'-direction to yield nucleoside 5'-phosphates.</text>
        <dbReference type="EC" id="3.1.11.1"/>
    </reaction>
</comment>
<evidence type="ECO:0000256" key="14">
    <source>
        <dbReference type="ARBA" id="ARBA00049244"/>
    </source>
</evidence>
<evidence type="ECO:0000256" key="7">
    <source>
        <dbReference type="ARBA" id="ARBA00022722"/>
    </source>
</evidence>
<reference evidence="18 19" key="1">
    <citation type="submission" date="2016-06" db="EMBL/GenBank/DDBJ databases">
        <title>Discovery of anaerobic lithoheterotrophic haloarchaeon capable of sulfur respiration by hydrogen and formate.</title>
        <authorList>
            <person name="Sorokin D.Y."/>
            <person name="Kublanov I.V."/>
            <person name="Roman P."/>
            <person name="Sinninghe Damste J.S."/>
            <person name="Golyshin P.N."/>
            <person name="Rojo D."/>
            <person name="Ciordia S."/>
            <person name="Mena Md.C."/>
            <person name="Ferrer M."/>
            <person name="Smedile F."/>
            <person name="Messina E."/>
            <person name="La Cono V."/>
            <person name="Yakimov M.M."/>
        </authorList>
    </citation>
    <scope>NUCLEOTIDE SEQUENCE [LARGE SCALE GENOMIC DNA]</scope>
    <source>
        <strain evidence="18 19">HTSR1</strain>
    </source>
</reference>
<keyword evidence="6 15" id="KW-0235">DNA replication</keyword>
<dbReference type="RefSeq" id="WP_070364006.1">
    <property type="nucleotide sequence ID" value="NZ_CP016070.1"/>
</dbReference>
<name>A0A1D8S1G0_9EURY</name>
<dbReference type="InterPro" id="IPR029052">
    <property type="entry name" value="Metallo-depent_PP-like"/>
</dbReference>
<dbReference type="PANTHER" id="PTHR10416:SF0">
    <property type="entry name" value="DNA POLYMERASE DELTA SUBUNIT 2"/>
    <property type="match status" value="1"/>
</dbReference>
<evidence type="ECO:0000256" key="9">
    <source>
        <dbReference type="ARBA" id="ARBA00022839"/>
    </source>
</evidence>
<evidence type="ECO:0000256" key="3">
    <source>
        <dbReference type="ARBA" id="ARBA00011315"/>
    </source>
</evidence>
<dbReference type="GO" id="GO:0006308">
    <property type="term" value="P:DNA catabolic process"/>
    <property type="evidence" value="ECO:0007669"/>
    <property type="project" value="UniProtKB-UniRule"/>
</dbReference>
<dbReference type="InterPro" id="IPR007185">
    <property type="entry name" value="DNA_pol_a/d/e_bsu"/>
</dbReference>
<dbReference type="PANTHER" id="PTHR10416">
    <property type="entry name" value="DNA POLYMERASE DELTA SUBUNIT 2"/>
    <property type="match status" value="1"/>
</dbReference>
<dbReference type="Gene3D" id="3.60.21.50">
    <property type="match status" value="1"/>
</dbReference>
<keyword evidence="7 15" id="KW-0540">Nuclease</keyword>
<feature type="compositionally biased region" description="Polar residues" evidence="16">
    <location>
        <begin position="79"/>
        <end position="88"/>
    </location>
</feature>
<dbReference type="CDD" id="cd04490">
    <property type="entry name" value="PolII_SU_OBF"/>
    <property type="match status" value="1"/>
</dbReference>
<gene>
    <name evidence="15" type="primary">polB</name>
    <name evidence="18" type="ORF">HTSR_0005</name>
</gene>
<protein>
    <recommendedName>
        <fullName evidence="15">DNA polymerase II small subunit</fullName>
        <shortName evidence="15">Pol II</shortName>
        <ecNumber evidence="15">2.7.7.7</ecNumber>
    </recommendedName>
    <alternativeName>
        <fullName evidence="15">Exodeoxyribonuclease small subunit</fullName>
        <ecNumber evidence="15">3.1.11.1</ecNumber>
    </alternativeName>
</protein>
<evidence type="ECO:0000256" key="13">
    <source>
        <dbReference type="ARBA" id="ARBA00024817"/>
    </source>
</evidence>
<dbReference type="GO" id="GO:0008310">
    <property type="term" value="F:single-stranded DNA 3'-5' DNA exonuclease activity"/>
    <property type="evidence" value="ECO:0007669"/>
    <property type="project" value="UniProtKB-EC"/>
</dbReference>
<dbReference type="GO" id="GO:0006271">
    <property type="term" value="P:DNA strand elongation involved in DNA replication"/>
    <property type="evidence" value="ECO:0007669"/>
    <property type="project" value="TreeGrafter"/>
</dbReference>
<keyword evidence="11 15" id="KW-0238">DNA-binding</keyword>
<evidence type="ECO:0000313" key="18">
    <source>
        <dbReference type="EMBL" id="AOW79216.1"/>
    </source>
</evidence>
<accession>A0A1D8S1G0</accession>
<dbReference type="EC" id="3.1.11.1" evidence="15"/>
<evidence type="ECO:0000256" key="1">
    <source>
        <dbReference type="ARBA" id="ARBA00000563"/>
    </source>
</evidence>
<keyword evidence="8 15" id="KW-0378">Hydrolase</keyword>
<dbReference type="PATRIC" id="fig|1855411.3.peg.5"/>
<evidence type="ECO:0000256" key="5">
    <source>
        <dbReference type="ARBA" id="ARBA00022695"/>
    </source>
</evidence>
<dbReference type="KEGG" id="halh:HTSR_0005"/>
<evidence type="ECO:0000313" key="19">
    <source>
        <dbReference type="Proteomes" id="UP000185608"/>
    </source>
</evidence>
<dbReference type="NCBIfam" id="NF003116">
    <property type="entry name" value="PRK04036.1-1"/>
    <property type="match status" value="1"/>
</dbReference>
<evidence type="ECO:0000256" key="15">
    <source>
        <dbReference type="HAMAP-Rule" id="MF_00325"/>
    </source>
</evidence>
<sequence length="511" mass="55500">MPRASPVRIVKQLTAAGYNADREAVTLLAGAPDPDRAVETLLDQIESEAVTITAGEVREVLNGTTPRADDTTVSGGGETNTNHPNASESAAEVKGVEQADQAASDRSPRDPAEPIVHGDMTGESTGTGEYEDFVSVFRDRYERLSAMLRGRVKHRPTDALESMPGGAEGALIGLVTDIRSTRNGHWLVELEDTNGTFPALVMKDREFASAVEELLLDEVIAVQGTLSDDGGILFVDDLFFPDVPRTFEPSTADRHVQAALVSDLHVGSQEFLDGAWADFADWLHSPAADAVEYLLIAGDMVEGVGVYPDQDEELDIIDIYEQYEAFSERLKAVPGDMEIVMVPGNHDAVRLAEPQPAFEPELRKIMSAHDAHIYSNPSTVTLEGVSILLYHGVSLDELVAELPMPEVSYDQPDQAMAQLLKKRHVAPKYGGKNRIAPEKQDYLVIEDIPDVVHSGHVHKLGVGAYNDVRLVNSGCFQGQTAFQRSVNISPDVGTAPILDLDTLEVTVRKFA</sequence>
<evidence type="ECO:0000256" key="16">
    <source>
        <dbReference type="SAM" id="MobiDB-lite"/>
    </source>
</evidence>
<dbReference type="GeneID" id="29828028"/>
<feature type="domain" description="DNA polymerase alpha/delta/epsilon subunit B" evidence="17">
    <location>
        <begin position="260"/>
        <end position="453"/>
    </location>
</feature>
<evidence type="ECO:0000256" key="6">
    <source>
        <dbReference type="ARBA" id="ARBA00022705"/>
    </source>
</evidence>
<comment type="similarity">
    <text evidence="2 15">Belongs to the DNA polymerase delta/II small subunit family.</text>
</comment>
<dbReference type="HAMAP" id="MF_00325">
    <property type="entry name" value="DNApol_II_A_arch"/>
    <property type="match status" value="1"/>
</dbReference>
<evidence type="ECO:0000256" key="2">
    <source>
        <dbReference type="ARBA" id="ARBA00006035"/>
    </source>
</evidence>
<dbReference type="InterPro" id="IPR011149">
    <property type="entry name" value="Pol2_small_arc"/>
</dbReference>
<organism evidence="18 19">
    <name type="scientific">Halodesulfurarchaeum formicicum</name>
    <dbReference type="NCBI Taxonomy" id="1873524"/>
    <lineage>
        <taxon>Archaea</taxon>
        <taxon>Methanobacteriati</taxon>
        <taxon>Methanobacteriota</taxon>
        <taxon>Stenosarchaea group</taxon>
        <taxon>Halobacteria</taxon>
        <taxon>Halobacteriales</taxon>
        <taxon>Halobacteriaceae</taxon>
        <taxon>Halodesulfurarchaeum</taxon>
    </lineage>
</organism>
<dbReference type="InterPro" id="IPR024826">
    <property type="entry name" value="DNA_pol_delta/II_ssu"/>
</dbReference>